<dbReference type="InterPro" id="IPR011006">
    <property type="entry name" value="CheY-like_superfamily"/>
</dbReference>
<evidence type="ECO:0000256" key="7">
    <source>
        <dbReference type="ARBA" id="ARBA00022553"/>
    </source>
</evidence>
<feature type="domain" description="Histidine kinase" evidence="20">
    <location>
        <begin position="367"/>
        <end position="588"/>
    </location>
</feature>
<keyword evidence="7 18" id="KW-0597">Phosphoprotein</keyword>
<dbReference type="InterPro" id="IPR036890">
    <property type="entry name" value="HATPase_C_sf"/>
</dbReference>
<dbReference type="InterPro" id="IPR004358">
    <property type="entry name" value="Sig_transdc_His_kin-like_C"/>
</dbReference>
<keyword evidence="23" id="KW-1185">Reference proteome</keyword>
<dbReference type="SMART" id="SM00387">
    <property type="entry name" value="HATPase_c"/>
    <property type="match status" value="1"/>
</dbReference>
<dbReference type="AlphaFoldDB" id="A0A6I0ETQ3"/>
<evidence type="ECO:0000256" key="4">
    <source>
        <dbReference type="ARBA" id="ARBA00012438"/>
    </source>
</evidence>
<feature type="transmembrane region" description="Helical" evidence="19">
    <location>
        <begin position="182"/>
        <end position="199"/>
    </location>
</feature>
<evidence type="ECO:0000256" key="8">
    <source>
        <dbReference type="ARBA" id="ARBA00022679"/>
    </source>
</evidence>
<feature type="transmembrane region" description="Helical" evidence="19">
    <location>
        <begin position="36"/>
        <end position="57"/>
    </location>
</feature>
<dbReference type="CDD" id="cd00082">
    <property type="entry name" value="HisKA"/>
    <property type="match status" value="1"/>
</dbReference>
<feature type="transmembrane region" description="Helical" evidence="19">
    <location>
        <begin position="72"/>
        <end position="91"/>
    </location>
</feature>
<dbReference type="GO" id="GO:0005524">
    <property type="term" value="F:ATP binding"/>
    <property type="evidence" value="ECO:0007669"/>
    <property type="project" value="UniProtKB-KW"/>
</dbReference>
<dbReference type="PROSITE" id="PS50110">
    <property type="entry name" value="RESPONSE_REGULATORY"/>
    <property type="match status" value="1"/>
</dbReference>
<keyword evidence="9 19" id="KW-0812">Transmembrane</keyword>
<evidence type="ECO:0000256" key="6">
    <source>
        <dbReference type="ARBA" id="ARBA00022475"/>
    </source>
</evidence>
<reference evidence="22 23" key="1">
    <citation type="submission" date="2019-10" db="EMBL/GenBank/DDBJ databases">
        <title>Whole-genome sequence of the extremophile Heliorestis acidaminivorans DSM 24790.</title>
        <authorList>
            <person name="Kyndt J.A."/>
            <person name="Meyer T.E."/>
        </authorList>
    </citation>
    <scope>NUCLEOTIDE SEQUENCE [LARGE SCALE GENOMIC DNA]</scope>
    <source>
        <strain evidence="22 23">DSM 24790</strain>
    </source>
</reference>
<dbReference type="Gene3D" id="1.10.287.130">
    <property type="match status" value="1"/>
</dbReference>
<evidence type="ECO:0000256" key="5">
    <source>
        <dbReference type="ARBA" id="ARBA00018672"/>
    </source>
</evidence>
<evidence type="ECO:0000256" key="9">
    <source>
        <dbReference type="ARBA" id="ARBA00022692"/>
    </source>
</evidence>
<dbReference type="Proteomes" id="UP000468766">
    <property type="component" value="Unassembled WGS sequence"/>
</dbReference>
<name>A0A6I0ETQ3_9FIRM</name>
<proteinExistence type="inferred from homology"/>
<dbReference type="EC" id="2.7.13.3" evidence="4"/>
<evidence type="ECO:0000256" key="18">
    <source>
        <dbReference type="PROSITE-ProRule" id="PRU00169"/>
    </source>
</evidence>
<dbReference type="PANTHER" id="PTHR45339">
    <property type="entry name" value="HYBRID SIGNAL TRANSDUCTION HISTIDINE KINASE J"/>
    <property type="match status" value="1"/>
</dbReference>
<feature type="modified residue" description="4-aspartylphosphate" evidence="18">
    <location>
        <position position="667"/>
    </location>
</feature>
<keyword evidence="13 19" id="KW-1133">Transmembrane helix</keyword>
<evidence type="ECO:0000256" key="17">
    <source>
        <dbReference type="ARBA" id="ARBA00074306"/>
    </source>
</evidence>
<comment type="subcellular location">
    <subcellularLocation>
        <location evidence="2">Cell membrane</location>
        <topology evidence="2">Multi-pass membrane protein</topology>
    </subcellularLocation>
</comment>
<keyword evidence="14" id="KW-0902">Two-component regulatory system</keyword>
<evidence type="ECO:0000256" key="16">
    <source>
        <dbReference type="ARBA" id="ARBA00024867"/>
    </source>
</evidence>
<feature type="transmembrane region" description="Helical" evidence="19">
    <location>
        <begin position="147"/>
        <end position="170"/>
    </location>
</feature>
<evidence type="ECO:0000256" key="15">
    <source>
        <dbReference type="ARBA" id="ARBA00023136"/>
    </source>
</evidence>
<feature type="transmembrane region" description="Helical" evidence="19">
    <location>
        <begin position="98"/>
        <end position="117"/>
    </location>
</feature>
<organism evidence="22 23">
    <name type="scientific">Heliorestis acidaminivorans</name>
    <dbReference type="NCBI Taxonomy" id="553427"/>
    <lineage>
        <taxon>Bacteria</taxon>
        <taxon>Bacillati</taxon>
        <taxon>Bacillota</taxon>
        <taxon>Clostridia</taxon>
        <taxon>Eubacteriales</taxon>
        <taxon>Heliobacteriaceae</taxon>
        <taxon>Heliorestis</taxon>
    </lineage>
</organism>
<sequence length="744" mass="84088">MNIDVFYFFKFMALLSSIGTLLLGIYAYISSRNKAGVNAFVGLSFVTSIYALGYSFFLTSQSVPEYLFWLKFQYLVIPLIPVFWLLMSLYYSQMDRYINKWSLTAILTIPVITYFIIYTNQFNHWFHAGYSFDRTGPFITAVIGHGFWYWIFVGYIYLCLLLGILIMVRLRNQAAPIYRRNINYMIMGLLSPVFGHVLYITKISPFDLAPIFTSFMVFFMAVAVLNLRFFDLIPIAYDKVFDSIQDGVIILDPADKLIEFNSTAASFFPILNAAALTQKVTDLLRDYPGLREQIIGNIEEVDIEVFDGKERLFFYSRLSLIFNNNKYVGKVILLSNMTEKKKTEAELRKAKEMAEEANRAKSSFLAIMSHEIRTPMNGILGMNDLLLKTSLNTEQKDYALSIQESTEVLLIVVNDILDYSKVEANKLVLENIAFDLNSTVQSVINFFAKQANEKNLTLFVDVTSQIDSAILGDPTRLRQVLFNLLSNAIKFTHSGQIRCRITVQSKDEKSMNIHFAITDTGIGIDEVHLKKLFSPFVQADTSMSRSYGGTGLGLAISKQLVELMGGAIGATSKKGEGSTFFFTIPFDLAESLPIESIGSASTSLTATSEPPLWKIERPVLLAEDNRVNQKLAVSLLNKLGLAVVIAHNGREAFEAIQEREFELILMDCQMPELDGFEATRLIREWEANSERRIPIIAMTAMAMQGDRQRCIDSGMDEYISKPIKTEQVSTILKQWLSPNGESST</sequence>
<protein>
    <recommendedName>
        <fullName evidence="17">Circadian input-output histidine kinase CikA</fullName>
        <ecNumber evidence="4">2.7.13.3</ecNumber>
    </recommendedName>
    <alternativeName>
        <fullName evidence="5">Stage 0 sporulation protein A homolog</fullName>
    </alternativeName>
</protein>
<dbReference type="Gene3D" id="3.40.50.2300">
    <property type="match status" value="1"/>
</dbReference>
<evidence type="ECO:0000256" key="3">
    <source>
        <dbReference type="ARBA" id="ARBA00006402"/>
    </source>
</evidence>
<dbReference type="FunFam" id="3.30.565.10:FF:000010">
    <property type="entry name" value="Sensor histidine kinase RcsC"/>
    <property type="match status" value="1"/>
</dbReference>
<dbReference type="InterPro" id="IPR035965">
    <property type="entry name" value="PAS-like_dom_sf"/>
</dbReference>
<keyword evidence="6" id="KW-1003">Cell membrane</keyword>
<evidence type="ECO:0000313" key="23">
    <source>
        <dbReference type="Proteomes" id="UP000468766"/>
    </source>
</evidence>
<dbReference type="InterPro" id="IPR001789">
    <property type="entry name" value="Sig_transdc_resp-reg_receiver"/>
</dbReference>
<comment type="similarity">
    <text evidence="3">In the N-terminal section; belongs to the phytochrome family.</text>
</comment>
<evidence type="ECO:0000313" key="22">
    <source>
        <dbReference type="EMBL" id="KAB2953469.1"/>
    </source>
</evidence>
<dbReference type="FunFam" id="1.10.287.130:FF:000003">
    <property type="entry name" value="Histidine kinase"/>
    <property type="match status" value="1"/>
</dbReference>
<evidence type="ECO:0000256" key="11">
    <source>
        <dbReference type="ARBA" id="ARBA00022777"/>
    </source>
</evidence>
<dbReference type="Gene3D" id="3.30.565.10">
    <property type="entry name" value="Histidine kinase-like ATPase, C-terminal domain"/>
    <property type="match status" value="1"/>
</dbReference>
<evidence type="ECO:0000256" key="19">
    <source>
        <dbReference type="SAM" id="Phobius"/>
    </source>
</evidence>
<evidence type="ECO:0000256" key="14">
    <source>
        <dbReference type="ARBA" id="ARBA00023012"/>
    </source>
</evidence>
<keyword evidence="8" id="KW-0808">Transferase</keyword>
<evidence type="ECO:0000256" key="12">
    <source>
        <dbReference type="ARBA" id="ARBA00022840"/>
    </source>
</evidence>
<dbReference type="SMART" id="SM00448">
    <property type="entry name" value="REC"/>
    <property type="match status" value="1"/>
</dbReference>
<evidence type="ECO:0000256" key="1">
    <source>
        <dbReference type="ARBA" id="ARBA00000085"/>
    </source>
</evidence>
<accession>A0A6I0ETQ3</accession>
<dbReference type="PROSITE" id="PS50109">
    <property type="entry name" value="HIS_KIN"/>
    <property type="match status" value="1"/>
</dbReference>
<evidence type="ECO:0000256" key="10">
    <source>
        <dbReference type="ARBA" id="ARBA00022741"/>
    </source>
</evidence>
<dbReference type="InterPro" id="IPR031621">
    <property type="entry name" value="HisKA_7TM"/>
</dbReference>
<keyword evidence="12" id="KW-0067">ATP-binding</keyword>
<dbReference type="InterPro" id="IPR003594">
    <property type="entry name" value="HATPase_dom"/>
</dbReference>
<dbReference type="GO" id="GO:0000155">
    <property type="term" value="F:phosphorelay sensor kinase activity"/>
    <property type="evidence" value="ECO:0007669"/>
    <property type="project" value="InterPro"/>
</dbReference>
<dbReference type="InterPro" id="IPR036097">
    <property type="entry name" value="HisK_dim/P_sf"/>
</dbReference>
<dbReference type="SUPFAM" id="SSF55874">
    <property type="entry name" value="ATPase domain of HSP90 chaperone/DNA topoisomerase II/histidine kinase"/>
    <property type="match status" value="1"/>
</dbReference>
<dbReference type="RefSeq" id="WP_151619488.1">
    <property type="nucleotide sequence ID" value="NZ_WBXO01000003.1"/>
</dbReference>
<dbReference type="GO" id="GO:0005886">
    <property type="term" value="C:plasma membrane"/>
    <property type="evidence" value="ECO:0007669"/>
    <property type="project" value="UniProtKB-SubCell"/>
</dbReference>
<dbReference type="SUPFAM" id="SSF55785">
    <property type="entry name" value="PYP-like sensor domain (PAS domain)"/>
    <property type="match status" value="1"/>
</dbReference>
<gene>
    <name evidence="22" type="ORF">F9B85_06080</name>
</gene>
<dbReference type="PRINTS" id="PR00344">
    <property type="entry name" value="BCTRLSENSOR"/>
</dbReference>
<feature type="transmembrane region" description="Helical" evidence="19">
    <location>
        <begin position="211"/>
        <end position="230"/>
    </location>
</feature>
<dbReference type="Gene3D" id="3.30.450.20">
    <property type="entry name" value="PAS domain"/>
    <property type="match status" value="1"/>
</dbReference>
<evidence type="ECO:0000256" key="13">
    <source>
        <dbReference type="ARBA" id="ARBA00022989"/>
    </source>
</evidence>
<keyword evidence="10" id="KW-0547">Nucleotide-binding</keyword>
<feature type="domain" description="Response regulatory" evidence="21">
    <location>
        <begin position="618"/>
        <end position="736"/>
    </location>
</feature>
<keyword evidence="15 19" id="KW-0472">Membrane</keyword>
<dbReference type="InterPro" id="IPR005467">
    <property type="entry name" value="His_kinase_dom"/>
</dbReference>
<dbReference type="PANTHER" id="PTHR45339:SF1">
    <property type="entry name" value="HYBRID SIGNAL TRANSDUCTION HISTIDINE KINASE J"/>
    <property type="match status" value="1"/>
</dbReference>
<evidence type="ECO:0000259" key="21">
    <source>
        <dbReference type="PROSITE" id="PS50110"/>
    </source>
</evidence>
<dbReference type="CDD" id="cd17546">
    <property type="entry name" value="REC_hyHK_CKI1_RcsC-like"/>
    <property type="match status" value="1"/>
</dbReference>
<dbReference type="InterPro" id="IPR003661">
    <property type="entry name" value="HisK_dim/P_dom"/>
</dbReference>
<evidence type="ECO:0000259" key="20">
    <source>
        <dbReference type="PROSITE" id="PS50109"/>
    </source>
</evidence>
<dbReference type="SMART" id="SM00388">
    <property type="entry name" value="HisKA"/>
    <property type="match status" value="1"/>
</dbReference>
<dbReference type="SUPFAM" id="SSF52172">
    <property type="entry name" value="CheY-like"/>
    <property type="match status" value="1"/>
</dbReference>
<dbReference type="Pfam" id="PF02518">
    <property type="entry name" value="HATPase_c"/>
    <property type="match status" value="1"/>
</dbReference>
<dbReference type="Pfam" id="PF16927">
    <property type="entry name" value="HisKA_7TM"/>
    <property type="match status" value="1"/>
</dbReference>
<dbReference type="EMBL" id="WBXO01000003">
    <property type="protein sequence ID" value="KAB2953469.1"/>
    <property type="molecule type" value="Genomic_DNA"/>
</dbReference>
<comment type="function">
    <text evidence="16">May play the central regulatory role in sporulation. It may be an element of the effector pathway responsible for the activation of sporulation genes in response to nutritional stress. Spo0A may act in concert with spo0H (a sigma factor) to control the expression of some genes that are critical to the sporulation process.</text>
</comment>
<dbReference type="CDD" id="cd16922">
    <property type="entry name" value="HATPase_EvgS-ArcB-TorS-like"/>
    <property type="match status" value="1"/>
</dbReference>
<dbReference type="SUPFAM" id="SSF47384">
    <property type="entry name" value="Homodimeric domain of signal transducing histidine kinase"/>
    <property type="match status" value="1"/>
</dbReference>
<comment type="caution">
    <text evidence="22">The sequence shown here is derived from an EMBL/GenBank/DDBJ whole genome shotgun (WGS) entry which is preliminary data.</text>
</comment>
<feature type="transmembrane region" description="Helical" evidence="19">
    <location>
        <begin position="6"/>
        <end position="29"/>
    </location>
</feature>
<comment type="catalytic activity">
    <reaction evidence="1">
        <text>ATP + protein L-histidine = ADP + protein N-phospho-L-histidine.</text>
        <dbReference type="EC" id="2.7.13.3"/>
    </reaction>
</comment>
<keyword evidence="11" id="KW-0418">Kinase</keyword>
<evidence type="ECO:0000256" key="2">
    <source>
        <dbReference type="ARBA" id="ARBA00004651"/>
    </source>
</evidence>
<dbReference type="Pfam" id="PF00512">
    <property type="entry name" value="HisKA"/>
    <property type="match status" value="1"/>
</dbReference>
<dbReference type="Pfam" id="PF00072">
    <property type="entry name" value="Response_reg"/>
    <property type="match status" value="1"/>
</dbReference>
<dbReference type="OrthoDB" id="9811620at2"/>